<protein>
    <submittedName>
        <fullName evidence="1">Uncharacterized protein</fullName>
    </submittedName>
</protein>
<proteinExistence type="predicted"/>
<organism evidence="1 2">
    <name type="scientific">Chaetomium strumarium</name>
    <dbReference type="NCBI Taxonomy" id="1170767"/>
    <lineage>
        <taxon>Eukaryota</taxon>
        <taxon>Fungi</taxon>
        <taxon>Dikarya</taxon>
        <taxon>Ascomycota</taxon>
        <taxon>Pezizomycotina</taxon>
        <taxon>Sordariomycetes</taxon>
        <taxon>Sordariomycetidae</taxon>
        <taxon>Sordariales</taxon>
        <taxon>Chaetomiaceae</taxon>
        <taxon>Chaetomium</taxon>
    </lineage>
</organism>
<name>A0AAJ0M7E5_9PEZI</name>
<evidence type="ECO:0000313" key="2">
    <source>
        <dbReference type="Proteomes" id="UP001273166"/>
    </source>
</evidence>
<dbReference type="Proteomes" id="UP001273166">
    <property type="component" value="Unassembled WGS sequence"/>
</dbReference>
<dbReference type="EMBL" id="JAUDZG010000001">
    <property type="protein sequence ID" value="KAK3311612.1"/>
    <property type="molecule type" value="Genomic_DNA"/>
</dbReference>
<dbReference type="RefSeq" id="XP_062727392.1">
    <property type="nucleotide sequence ID" value="XM_062868598.1"/>
</dbReference>
<keyword evidence="2" id="KW-1185">Reference proteome</keyword>
<reference evidence="1" key="1">
    <citation type="journal article" date="2023" name="Mol. Phylogenet. Evol.">
        <title>Genome-scale phylogeny and comparative genomics of the fungal order Sordariales.</title>
        <authorList>
            <person name="Hensen N."/>
            <person name="Bonometti L."/>
            <person name="Westerberg I."/>
            <person name="Brannstrom I.O."/>
            <person name="Guillou S."/>
            <person name="Cros-Aarteil S."/>
            <person name="Calhoun S."/>
            <person name="Haridas S."/>
            <person name="Kuo A."/>
            <person name="Mondo S."/>
            <person name="Pangilinan J."/>
            <person name="Riley R."/>
            <person name="LaButti K."/>
            <person name="Andreopoulos B."/>
            <person name="Lipzen A."/>
            <person name="Chen C."/>
            <person name="Yan M."/>
            <person name="Daum C."/>
            <person name="Ng V."/>
            <person name="Clum A."/>
            <person name="Steindorff A."/>
            <person name="Ohm R.A."/>
            <person name="Martin F."/>
            <person name="Silar P."/>
            <person name="Natvig D.O."/>
            <person name="Lalanne C."/>
            <person name="Gautier V."/>
            <person name="Ament-Velasquez S.L."/>
            <person name="Kruys A."/>
            <person name="Hutchinson M.I."/>
            <person name="Powell A.J."/>
            <person name="Barry K."/>
            <person name="Miller A.N."/>
            <person name="Grigoriev I.V."/>
            <person name="Debuchy R."/>
            <person name="Gladieux P."/>
            <person name="Hiltunen Thoren M."/>
            <person name="Johannesson H."/>
        </authorList>
    </citation>
    <scope>NUCLEOTIDE SEQUENCE</scope>
    <source>
        <strain evidence="1">CBS 333.67</strain>
    </source>
</reference>
<accession>A0AAJ0M7E5</accession>
<evidence type="ECO:0000313" key="1">
    <source>
        <dbReference type="EMBL" id="KAK3311612.1"/>
    </source>
</evidence>
<gene>
    <name evidence="1" type="ORF">B0T15DRAFT_522042</name>
</gene>
<dbReference type="AlphaFoldDB" id="A0AAJ0M7E5"/>
<sequence>MSVTHGVVSSRLRSCRGLEPECAPDFINPQLGVSAGLCTGTLLRVGRVAPSPNKGFCRSSSPVPTLPAFRLPVHHATTLCPTAAGSQSSHGSAPCSFLRISARPDPAWTADDSILHGNFPSEELRRESLQESLPADMMMLRRYRARAGGVALQRGINRHSRPGMSRGTGFEPCKLMDGVSSVPIRQHTHGIIASSLLLFDFPPYCDNSEHIVM</sequence>
<reference evidence="1" key="2">
    <citation type="submission" date="2023-06" db="EMBL/GenBank/DDBJ databases">
        <authorList>
            <consortium name="Lawrence Berkeley National Laboratory"/>
            <person name="Mondo S.J."/>
            <person name="Hensen N."/>
            <person name="Bonometti L."/>
            <person name="Westerberg I."/>
            <person name="Brannstrom I.O."/>
            <person name="Guillou S."/>
            <person name="Cros-Aarteil S."/>
            <person name="Calhoun S."/>
            <person name="Haridas S."/>
            <person name="Kuo A."/>
            <person name="Pangilinan J."/>
            <person name="Riley R."/>
            <person name="Labutti K."/>
            <person name="Andreopoulos B."/>
            <person name="Lipzen A."/>
            <person name="Chen C."/>
            <person name="Yanf M."/>
            <person name="Daum C."/>
            <person name="Ng V."/>
            <person name="Clum A."/>
            <person name="Steindorff A."/>
            <person name="Ohm R."/>
            <person name="Martin F."/>
            <person name="Silar P."/>
            <person name="Natvig D."/>
            <person name="Lalanne C."/>
            <person name="Gautier V."/>
            <person name="Ament-Velasquez S.L."/>
            <person name="Kruys A."/>
            <person name="Hutchinson M.I."/>
            <person name="Powell A.J."/>
            <person name="Barry K."/>
            <person name="Miller A.N."/>
            <person name="Grigoriev I.V."/>
            <person name="Debuchy R."/>
            <person name="Gladieux P."/>
            <person name="Thoren M.H."/>
            <person name="Johannesson H."/>
        </authorList>
    </citation>
    <scope>NUCLEOTIDE SEQUENCE</scope>
    <source>
        <strain evidence="1">CBS 333.67</strain>
    </source>
</reference>
<comment type="caution">
    <text evidence="1">The sequence shown here is derived from an EMBL/GenBank/DDBJ whole genome shotgun (WGS) entry which is preliminary data.</text>
</comment>
<dbReference type="GeneID" id="87887427"/>